<reference evidence="1 2" key="1">
    <citation type="submission" date="2016-09" db="EMBL/GenBank/DDBJ databases">
        <title>Genome Sequence of Lactobacillus sunkii Strain CG01.</title>
        <authorList>
            <person name="Poehlein A."/>
            <person name="Gabris C."/>
            <person name="Bengelsdorf F.R."/>
            <person name="Duerre P."/>
            <person name="Daniel R."/>
        </authorList>
    </citation>
    <scope>NUCLEOTIDE SEQUENCE [LARGE SCALE GENOMIC DNA]</scope>
    <source>
        <strain evidence="1 2">CG_D</strain>
    </source>
</reference>
<evidence type="ECO:0000313" key="1">
    <source>
        <dbReference type="EMBL" id="OFA09296.1"/>
    </source>
</evidence>
<evidence type="ECO:0000313" key="2">
    <source>
        <dbReference type="Proteomes" id="UP000177010"/>
    </source>
</evidence>
<gene>
    <name evidence="1" type="ORF">LASUN_26830</name>
</gene>
<dbReference type="InterPro" id="IPR056096">
    <property type="entry name" value="DUF7679"/>
</dbReference>
<dbReference type="Pfam" id="PF24727">
    <property type="entry name" value="DUF7679"/>
    <property type="match status" value="1"/>
</dbReference>
<proteinExistence type="predicted"/>
<protein>
    <submittedName>
        <fullName evidence="1">Uncharacterized protein</fullName>
    </submittedName>
</protein>
<organism evidence="1 2">
    <name type="scientific">Lentilactobacillus sunkii</name>
    <dbReference type="NCBI Taxonomy" id="481719"/>
    <lineage>
        <taxon>Bacteria</taxon>
        <taxon>Bacillati</taxon>
        <taxon>Bacillota</taxon>
        <taxon>Bacilli</taxon>
        <taxon>Lactobacillales</taxon>
        <taxon>Lactobacillaceae</taxon>
        <taxon>Lentilactobacillus</taxon>
    </lineage>
</organism>
<dbReference type="EMBL" id="MIQE01000031">
    <property type="protein sequence ID" value="OFA09296.1"/>
    <property type="molecule type" value="Genomic_DNA"/>
</dbReference>
<comment type="caution">
    <text evidence="1">The sequence shown here is derived from an EMBL/GenBank/DDBJ whole genome shotgun (WGS) entry which is preliminary data.</text>
</comment>
<dbReference type="GeneID" id="72462280"/>
<dbReference type="Proteomes" id="UP000177010">
    <property type="component" value="Unassembled WGS sequence"/>
</dbReference>
<dbReference type="AlphaFoldDB" id="A0A1E7X837"/>
<name>A0A1E7X837_9LACO</name>
<sequence length="164" mass="20050">MTKLWCAKIQLTTKQRTYRFSNDLQLALNQTAHPQQILQALIVVPLAPYTDKQQPPMGVGKIQKIYKMAWFKTRGLPITRGQLMGAAYWTERPYVQVTRYLTHNYVWWSQQQISKDITYWQRQFYHQTAYHSPLWQKITNWRIRRQLGRIKRQRWQKNIQYWHI</sequence>
<accession>A0A1E7X837</accession>
<dbReference type="RefSeq" id="WP_056939265.1">
    <property type="nucleotide sequence ID" value="NZ_MIQE01000031.1"/>
</dbReference>